<evidence type="ECO:0000313" key="2">
    <source>
        <dbReference type="Proteomes" id="UP000807469"/>
    </source>
</evidence>
<sequence>MNASYNTQSPSLIDLGLAVTSTLFTTSTKRSTDGWVPNSPLLLALDLSLFEKYAVPEYEFNVDIDVDHCILQRLSPLIPFKQISSSLTGHQRRMCPDNLLSSDVYSSFTSLEVLAECAQHLQLLSINFHNDRPGI</sequence>
<comment type="caution">
    <text evidence="1">The sequence shown here is derived from an EMBL/GenBank/DDBJ whole genome shotgun (WGS) entry which is preliminary data.</text>
</comment>
<accession>A0A9P6CXI6</accession>
<evidence type="ECO:0000313" key="1">
    <source>
        <dbReference type="EMBL" id="KAF9482992.1"/>
    </source>
</evidence>
<proteinExistence type="predicted"/>
<organism evidence="1 2">
    <name type="scientific">Pholiota conissans</name>
    <dbReference type="NCBI Taxonomy" id="109636"/>
    <lineage>
        <taxon>Eukaryota</taxon>
        <taxon>Fungi</taxon>
        <taxon>Dikarya</taxon>
        <taxon>Basidiomycota</taxon>
        <taxon>Agaricomycotina</taxon>
        <taxon>Agaricomycetes</taxon>
        <taxon>Agaricomycetidae</taxon>
        <taxon>Agaricales</taxon>
        <taxon>Agaricineae</taxon>
        <taxon>Strophariaceae</taxon>
        <taxon>Pholiota</taxon>
    </lineage>
</organism>
<reference evidence="1" key="1">
    <citation type="submission" date="2020-11" db="EMBL/GenBank/DDBJ databases">
        <authorList>
            <consortium name="DOE Joint Genome Institute"/>
            <person name="Ahrendt S."/>
            <person name="Riley R."/>
            <person name="Andreopoulos W."/>
            <person name="Labutti K."/>
            <person name="Pangilinan J."/>
            <person name="Ruiz-Duenas F.J."/>
            <person name="Barrasa J.M."/>
            <person name="Sanchez-Garcia M."/>
            <person name="Camarero S."/>
            <person name="Miyauchi S."/>
            <person name="Serrano A."/>
            <person name="Linde D."/>
            <person name="Babiker R."/>
            <person name="Drula E."/>
            <person name="Ayuso-Fernandez I."/>
            <person name="Pacheco R."/>
            <person name="Padilla G."/>
            <person name="Ferreira P."/>
            <person name="Barriuso J."/>
            <person name="Kellner H."/>
            <person name="Castanera R."/>
            <person name="Alfaro M."/>
            <person name="Ramirez L."/>
            <person name="Pisabarro A.G."/>
            <person name="Kuo A."/>
            <person name="Tritt A."/>
            <person name="Lipzen A."/>
            <person name="He G."/>
            <person name="Yan M."/>
            <person name="Ng V."/>
            <person name="Cullen D."/>
            <person name="Martin F."/>
            <person name="Rosso M.-N."/>
            <person name="Henrissat B."/>
            <person name="Hibbett D."/>
            <person name="Martinez A.T."/>
            <person name="Grigoriev I.V."/>
        </authorList>
    </citation>
    <scope>NUCLEOTIDE SEQUENCE</scope>
    <source>
        <strain evidence="1">CIRM-BRFM 674</strain>
    </source>
</reference>
<dbReference type="Proteomes" id="UP000807469">
    <property type="component" value="Unassembled WGS sequence"/>
</dbReference>
<dbReference type="AlphaFoldDB" id="A0A9P6CXI6"/>
<protein>
    <submittedName>
        <fullName evidence="1">Uncharacterized protein</fullName>
    </submittedName>
</protein>
<gene>
    <name evidence="1" type="ORF">BDN70DRAFT_375181</name>
</gene>
<name>A0A9P6CXI6_9AGAR</name>
<dbReference type="EMBL" id="MU155159">
    <property type="protein sequence ID" value="KAF9482992.1"/>
    <property type="molecule type" value="Genomic_DNA"/>
</dbReference>
<keyword evidence="2" id="KW-1185">Reference proteome</keyword>